<dbReference type="CDD" id="cd07377">
    <property type="entry name" value="WHTH_GntR"/>
    <property type="match status" value="1"/>
</dbReference>
<organism evidence="5 6">
    <name type="scientific">Paenibacillus methanolicus</name>
    <dbReference type="NCBI Taxonomy" id="582686"/>
    <lineage>
        <taxon>Bacteria</taxon>
        <taxon>Bacillati</taxon>
        <taxon>Bacillota</taxon>
        <taxon>Bacilli</taxon>
        <taxon>Bacillales</taxon>
        <taxon>Paenibacillaceae</taxon>
        <taxon>Paenibacillus</taxon>
    </lineage>
</organism>
<dbReference type="Gene3D" id="1.10.10.10">
    <property type="entry name" value="Winged helix-like DNA-binding domain superfamily/Winged helix DNA-binding domain"/>
    <property type="match status" value="1"/>
</dbReference>
<dbReference type="InterPro" id="IPR011711">
    <property type="entry name" value="GntR_C"/>
</dbReference>
<dbReference type="Pfam" id="PF07729">
    <property type="entry name" value="FCD"/>
    <property type="match status" value="1"/>
</dbReference>
<dbReference type="GO" id="GO:0003677">
    <property type="term" value="F:DNA binding"/>
    <property type="evidence" value="ECO:0007669"/>
    <property type="project" value="UniProtKB-KW"/>
</dbReference>
<dbReference type="AlphaFoldDB" id="A0A5S5BYE4"/>
<evidence type="ECO:0000256" key="1">
    <source>
        <dbReference type="ARBA" id="ARBA00023015"/>
    </source>
</evidence>
<dbReference type="SMART" id="SM00345">
    <property type="entry name" value="HTH_GNTR"/>
    <property type="match status" value="1"/>
</dbReference>
<dbReference type="RefSeq" id="WP_148931642.1">
    <property type="nucleotide sequence ID" value="NZ_VNHS01000009.1"/>
</dbReference>
<keyword evidence="1" id="KW-0805">Transcription regulation</keyword>
<evidence type="ECO:0000313" key="6">
    <source>
        <dbReference type="Proteomes" id="UP000323257"/>
    </source>
</evidence>
<protein>
    <submittedName>
        <fullName evidence="5">DNA-binding GntR family transcriptional regulator</fullName>
    </submittedName>
</protein>
<evidence type="ECO:0000256" key="3">
    <source>
        <dbReference type="ARBA" id="ARBA00023163"/>
    </source>
</evidence>
<dbReference type="Gene3D" id="1.20.120.530">
    <property type="entry name" value="GntR ligand-binding domain-like"/>
    <property type="match status" value="1"/>
</dbReference>
<dbReference type="PROSITE" id="PS50949">
    <property type="entry name" value="HTH_GNTR"/>
    <property type="match status" value="1"/>
</dbReference>
<dbReference type="InterPro" id="IPR036390">
    <property type="entry name" value="WH_DNA-bd_sf"/>
</dbReference>
<feature type="domain" description="HTH gntR-type" evidence="4">
    <location>
        <begin position="1"/>
        <end position="68"/>
    </location>
</feature>
<proteinExistence type="predicted"/>
<comment type="caution">
    <text evidence="5">The sequence shown here is derived from an EMBL/GenBank/DDBJ whole genome shotgun (WGS) entry which is preliminary data.</text>
</comment>
<accession>A0A5S5BYE4</accession>
<dbReference type="PANTHER" id="PTHR43537:SF24">
    <property type="entry name" value="GLUCONATE OPERON TRANSCRIPTIONAL REPRESSOR"/>
    <property type="match status" value="1"/>
</dbReference>
<sequence length="211" mass="24680">MSNADTAYAAIRGKLLHGEYMAETLLSENVLAEELQMSRTPVRDAILRLVNEGFLVSLRNRGILVRRIPIKEIYDYMQVLNLFQKHAIEAAVEQGLSFPIEELRRYLEEEKQGAANKDYYRYVVHSLRFTRCFMSVAGNEAMIKVVDSYHDRMIFVSITNYNRTPHTPHYSSIPLHEDILASLEASDYERTKHLFDDFLRKSKYRMFELGY</sequence>
<dbReference type="InterPro" id="IPR036388">
    <property type="entry name" value="WH-like_DNA-bd_sf"/>
</dbReference>
<dbReference type="PRINTS" id="PR00035">
    <property type="entry name" value="HTHGNTR"/>
</dbReference>
<dbReference type="EMBL" id="VNHS01000009">
    <property type="protein sequence ID" value="TYP72044.1"/>
    <property type="molecule type" value="Genomic_DNA"/>
</dbReference>
<dbReference type="PANTHER" id="PTHR43537">
    <property type="entry name" value="TRANSCRIPTIONAL REGULATOR, GNTR FAMILY"/>
    <property type="match status" value="1"/>
</dbReference>
<name>A0A5S5BYE4_9BACL</name>
<gene>
    <name evidence="5" type="ORF">BCM02_109323</name>
</gene>
<dbReference type="Pfam" id="PF00392">
    <property type="entry name" value="GntR"/>
    <property type="match status" value="1"/>
</dbReference>
<dbReference type="GO" id="GO:0003700">
    <property type="term" value="F:DNA-binding transcription factor activity"/>
    <property type="evidence" value="ECO:0007669"/>
    <property type="project" value="InterPro"/>
</dbReference>
<dbReference type="Proteomes" id="UP000323257">
    <property type="component" value="Unassembled WGS sequence"/>
</dbReference>
<dbReference type="SUPFAM" id="SSF48008">
    <property type="entry name" value="GntR ligand-binding domain-like"/>
    <property type="match status" value="1"/>
</dbReference>
<keyword evidence="2 5" id="KW-0238">DNA-binding</keyword>
<keyword evidence="3" id="KW-0804">Transcription</keyword>
<evidence type="ECO:0000313" key="5">
    <source>
        <dbReference type="EMBL" id="TYP72044.1"/>
    </source>
</evidence>
<evidence type="ECO:0000259" key="4">
    <source>
        <dbReference type="PROSITE" id="PS50949"/>
    </source>
</evidence>
<keyword evidence="6" id="KW-1185">Reference proteome</keyword>
<evidence type="ECO:0000256" key="2">
    <source>
        <dbReference type="ARBA" id="ARBA00023125"/>
    </source>
</evidence>
<reference evidence="5 6" key="1">
    <citation type="submission" date="2019-07" db="EMBL/GenBank/DDBJ databases">
        <title>Genomic Encyclopedia of Type Strains, Phase III (KMG-III): the genomes of soil and plant-associated and newly described type strains.</title>
        <authorList>
            <person name="Whitman W."/>
        </authorList>
    </citation>
    <scope>NUCLEOTIDE SEQUENCE [LARGE SCALE GENOMIC DNA]</scope>
    <source>
        <strain evidence="5 6">BL24</strain>
    </source>
</reference>
<dbReference type="SUPFAM" id="SSF46785">
    <property type="entry name" value="Winged helix' DNA-binding domain"/>
    <property type="match status" value="1"/>
</dbReference>
<dbReference type="OrthoDB" id="368257at2"/>
<dbReference type="InterPro" id="IPR000524">
    <property type="entry name" value="Tscrpt_reg_HTH_GntR"/>
</dbReference>
<dbReference type="InterPro" id="IPR008920">
    <property type="entry name" value="TF_FadR/GntR_C"/>
</dbReference>